<evidence type="ECO:0000313" key="3">
    <source>
        <dbReference type="Proteomes" id="UP000075243"/>
    </source>
</evidence>
<evidence type="ECO:0000256" key="1">
    <source>
        <dbReference type="SAM" id="MobiDB-lite"/>
    </source>
</evidence>
<reference evidence="2" key="1">
    <citation type="journal article" date="2012" name="Nat. Biotechnol.">
        <title>Draft genome sequence of pigeonpea (Cajanus cajan), an orphan legume crop of resource-poor farmers.</title>
        <authorList>
            <person name="Varshney R.K."/>
            <person name="Chen W."/>
            <person name="Li Y."/>
            <person name="Bharti A.K."/>
            <person name="Saxena R.K."/>
            <person name="Schlueter J.A."/>
            <person name="Donoghue M.T."/>
            <person name="Azam S."/>
            <person name="Fan G."/>
            <person name="Whaley A.M."/>
            <person name="Farmer A.D."/>
            <person name="Sheridan J."/>
            <person name="Iwata A."/>
            <person name="Tuteja R."/>
            <person name="Penmetsa R.V."/>
            <person name="Wu W."/>
            <person name="Upadhyaya H.D."/>
            <person name="Yang S.P."/>
            <person name="Shah T."/>
            <person name="Saxena K.B."/>
            <person name="Michael T."/>
            <person name="McCombie W.R."/>
            <person name="Yang B."/>
            <person name="Zhang G."/>
            <person name="Yang H."/>
            <person name="Wang J."/>
            <person name="Spillane C."/>
            <person name="Cook D.R."/>
            <person name="May G.D."/>
            <person name="Xu X."/>
            <person name="Jackson S.A."/>
        </authorList>
    </citation>
    <scope>NUCLEOTIDE SEQUENCE [LARGE SCALE GENOMIC DNA]</scope>
</reference>
<dbReference type="Gramene" id="C.cajan_35655.t">
    <property type="protein sequence ID" value="C.cajan_35655.t"/>
    <property type="gene ID" value="C.cajan_35655"/>
</dbReference>
<evidence type="ECO:0008006" key="4">
    <source>
        <dbReference type="Google" id="ProtNLM"/>
    </source>
</evidence>
<sequence length="103" mass="11465">MITIDNENAWNEYVNMDLCVKDRATRHGVEIVMDADEVMGREINEGELGLEDVSDTMYLDEPGSTTQRRGQSSASTSTQSQRRKLGETDGIANLLKKVAESLK</sequence>
<dbReference type="OMA" id="IAWNEYS"/>
<protein>
    <recommendedName>
        <fullName evidence="4">Myb/SANT-like domain-containing protein</fullName>
    </recommendedName>
</protein>
<feature type="region of interest" description="Disordered" evidence="1">
    <location>
        <begin position="49"/>
        <end position="89"/>
    </location>
</feature>
<proteinExistence type="predicted"/>
<evidence type="ECO:0000313" key="2">
    <source>
        <dbReference type="EMBL" id="KYP43588.1"/>
    </source>
</evidence>
<name>A0A151RM51_CAJCA</name>
<gene>
    <name evidence="2" type="ORF">KK1_034966</name>
</gene>
<dbReference type="Proteomes" id="UP000075243">
    <property type="component" value="Unassembled WGS sequence"/>
</dbReference>
<dbReference type="EMBL" id="KQ483661">
    <property type="protein sequence ID" value="KYP43588.1"/>
    <property type="molecule type" value="Genomic_DNA"/>
</dbReference>
<dbReference type="AlphaFoldDB" id="A0A151RM51"/>
<organism evidence="2 3">
    <name type="scientific">Cajanus cajan</name>
    <name type="common">Pigeon pea</name>
    <name type="synonym">Cajanus indicus</name>
    <dbReference type="NCBI Taxonomy" id="3821"/>
    <lineage>
        <taxon>Eukaryota</taxon>
        <taxon>Viridiplantae</taxon>
        <taxon>Streptophyta</taxon>
        <taxon>Embryophyta</taxon>
        <taxon>Tracheophyta</taxon>
        <taxon>Spermatophyta</taxon>
        <taxon>Magnoliopsida</taxon>
        <taxon>eudicotyledons</taxon>
        <taxon>Gunneridae</taxon>
        <taxon>Pentapetalae</taxon>
        <taxon>rosids</taxon>
        <taxon>fabids</taxon>
        <taxon>Fabales</taxon>
        <taxon>Fabaceae</taxon>
        <taxon>Papilionoideae</taxon>
        <taxon>50 kb inversion clade</taxon>
        <taxon>NPAAA clade</taxon>
        <taxon>indigoferoid/millettioid clade</taxon>
        <taxon>Phaseoleae</taxon>
        <taxon>Cajanus</taxon>
    </lineage>
</organism>
<keyword evidence="3" id="KW-1185">Reference proteome</keyword>
<feature type="compositionally biased region" description="Low complexity" evidence="1">
    <location>
        <begin position="64"/>
        <end position="80"/>
    </location>
</feature>
<accession>A0A151RM51</accession>